<keyword evidence="1" id="KW-0472">Membrane</keyword>
<evidence type="ECO:0000256" key="1">
    <source>
        <dbReference type="SAM" id="Phobius"/>
    </source>
</evidence>
<keyword evidence="1" id="KW-0812">Transmembrane</keyword>
<dbReference type="EMBL" id="VJMZ01000001">
    <property type="protein sequence ID" value="TRM12300.1"/>
    <property type="molecule type" value="Genomic_DNA"/>
</dbReference>
<feature type="transmembrane region" description="Helical" evidence="1">
    <location>
        <begin position="38"/>
        <end position="60"/>
    </location>
</feature>
<feature type="transmembrane region" description="Helical" evidence="1">
    <location>
        <begin position="6"/>
        <end position="26"/>
    </location>
</feature>
<evidence type="ECO:0000313" key="2">
    <source>
        <dbReference type="EMBL" id="TRM12300.1"/>
    </source>
</evidence>
<evidence type="ECO:0000313" key="3">
    <source>
        <dbReference type="Proteomes" id="UP000319280"/>
    </source>
</evidence>
<protein>
    <submittedName>
        <fullName evidence="2">DUF3397 domain-containing protein</fullName>
    </submittedName>
</protein>
<accession>A0A549YK89</accession>
<comment type="caution">
    <text evidence="2">The sequence shown here is derived from an EMBL/GenBank/DDBJ whole genome shotgun (WGS) entry which is preliminary data.</text>
</comment>
<name>A0A549YK89_9BACI</name>
<reference evidence="2 3" key="1">
    <citation type="submission" date="2019-07" db="EMBL/GenBank/DDBJ databases">
        <title>Genomic analysis of Lentibacillus sp. NKC851-2.</title>
        <authorList>
            <person name="Oh Y.J."/>
        </authorList>
    </citation>
    <scope>NUCLEOTIDE SEQUENCE [LARGE SCALE GENOMIC DNA]</scope>
    <source>
        <strain evidence="2 3">NKC851-2</strain>
    </source>
</reference>
<dbReference type="PIRSF" id="PIRSF030092">
    <property type="entry name" value="UCP030092"/>
    <property type="match status" value="1"/>
</dbReference>
<dbReference type="InterPro" id="IPR016945">
    <property type="entry name" value="UCP030092"/>
</dbReference>
<feature type="transmembrane region" description="Helical" evidence="1">
    <location>
        <begin position="100"/>
        <end position="125"/>
    </location>
</feature>
<dbReference type="Pfam" id="PF11877">
    <property type="entry name" value="DUF3397"/>
    <property type="match status" value="1"/>
</dbReference>
<keyword evidence="1" id="KW-1133">Transmembrane helix</keyword>
<dbReference type="Proteomes" id="UP000319280">
    <property type="component" value="Unassembled WGS sequence"/>
</dbReference>
<proteinExistence type="predicted"/>
<dbReference type="RefSeq" id="WP_142791313.1">
    <property type="nucleotide sequence ID" value="NZ_VJMZ01000001.1"/>
</dbReference>
<gene>
    <name evidence="2" type="ORF">FH966_11730</name>
</gene>
<organism evidence="2 3">
    <name type="scientific">Lentibacillus cibarius</name>
    <dbReference type="NCBI Taxonomy" id="2583219"/>
    <lineage>
        <taxon>Bacteria</taxon>
        <taxon>Bacillati</taxon>
        <taxon>Bacillota</taxon>
        <taxon>Bacilli</taxon>
        <taxon>Bacillales</taxon>
        <taxon>Bacillaceae</taxon>
        <taxon>Lentibacillus</taxon>
    </lineage>
</organism>
<feature type="transmembrane region" description="Helical" evidence="1">
    <location>
        <begin position="66"/>
        <end position="88"/>
    </location>
</feature>
<dbReference type="AlphaFoldDB" id="A0A549YK89"/>
<dbReference type="InterPro" id="IPR024515">
    <property type="entry name" value="DUF3397"/>
</dbReference>
<keyword evidence="3" id="KW-1185">Reference proteome</keyword>
<sequence length="126" mass="14615">MILNAVANLIGIIITLPMLVTWGVYYTVARGGYNKWKAIHAAVNWTTLLYILAVTAMLYMMFGASYLGIITVLLLVLFTVIIVIRWKMFTEVVFRKAFRIFWRICFLLFVCLYFLLAITGMIRYLL</sequence>